<dbReference type="RefSeq" id="WP_009778744.1">
    <property type="nucleotide sequence ID" value="NZ_CH672395.1"/>
</dbReference>
<organism evidence="1 2">
    <name type="scientific">Leeuwenhoekiella blandensis (strain CECT 7118 / CCUG 51940 / KCTC 22103 / MED217)</name>
    <name type="common">Flavobacterium sp. (strain MED217)</name>
    <dbReference type="NCBI Taxonomy" id="398720"/>
    <lineage>
        <taxon>Bacteria</taxon>
        <taxon>Pseudomonadati</taxon>
        <taxon>Bacteroidota</taxon>
        <taxon>Flavobacteriia</taxon>
        <taxon>Flavobacteriales</taxon>
        <taxon>Flavobacteriaceae</taxon>
        <taxon>Leeuwenhoekiella</taxon>
    </lineage>
</organism>
<dbReference type="EMBL" id="AANC01000003">
    <property type="protein sequence ID" value="EAQ49833.1"/>
    <property type="molecule type" value="Genomic_DNA"/>
</dbReference>
<evidence type="ECO:0000313" key="2">
    <source>
        <dbReference type="Proteomes" id="UP000001601"/>
    </source>
</evidence>
<accession>A3XKT7</accession>
<gene>
    <name evidence="1" type="ORF">MED217_01745</name>
</gene>
<dbReference type="HOGENOM" id="CLU_1376651_0_0_10"/>
<keyword evidence="2" id="KW-1185">Reference proteome</keyword>
<dbReference type="eggNOG" id="ENOG5030ZSQ">
    <property type="taxonomic scope" value="Bacteria"/>
</dbReference>
<evidence type="ECO:0000313" key="1">
    <source>
        <dbReference type="EMBL" id="EAQ49833.1"/>
    </source>
</evidence>
<name>A3XKT7_LEEBM</name>
<comment type="caution">
    <text evidence="1">The sequence shown here is derived from an EMBL/GenBank/DDBJ whole genome shotgun (WGS) entry which is preliminary data.</text>
</comment>
<proteinExistence type="predicted"/>
<dbReference type="AlphaFoldDB" id="A3XKT7"/>
<dbReference type="Proteomes" id="UP000001601">
    <property type="component" value="Unassembled WGS sequence"/>
</dbReference>
<dbReference type="OrthoDB" id="1443315at2"/>
<reference evidence="1 2" key="1">
    <citation type="journal article" date="2007" name="Nature">
        <title>Light stimulates growth of proteorhodopsin-containing marine Flavobacteria.</title>
        <authorList>
            <person name="Gomez-Consarnau L."/>
            <person name="Gonzalez J.M."/>
            <person name="Coll-Llado M."/>
            <person name="Gourdon P."/>
            <person name="Pascher T."/>
            <person name="Neutze R."/>
            <person name="Pedros-Alio C."/>
            <person name="Pinhassi J."/>
        </authorList>
    </citation>
    <scope>NUCLEOTIDE SEQUENCE [LARGE SCALE GENOMIC DNA]</scope>
    <source>
        <strain evidence="1 2">MED217</strain>
    </source>
</reference>
<sequence>MIFSKFFNKSNKLDKELERNLLFAPNYLIREQKVNDNTQYIFGGHSVVTIEQTKGKNIGLYFNRSRTSKSNKLNVDPKDELHLGFQTIRDQNYLILGTRKHLSKVKPGDTLSIHFKDDSEISLTLEASAEQATSNKGYACNVRALIDKKQLQFFQKKSIRDYKIKTAKEHFEGSFDKEFSRKFREVAQTYVFCLENYY</sequence>
<protein>
    <submittedName>
        <fullName evidence="1">DNA mismatch repair protein</fullName>
    </submittedName>
</protein>